<feature type="region of interest" description="Disordered" evidence="1">
    <location>
        <begin position="132"/>
        <end position="177"/>
    </location>
</feature>
<feature type="compositionally biased region" description="Basic and acidic residues" evidence="1">
    <location>
        <begin position="29"/>
        <end position="44"/>
    </location>
</feature>
<evidence type="ECO:0000313" key="2">
    <source>
        <dbReference type="EMBL" id="KZL68005.1"/>
    </source>
</evidence>
<feature type="compositionally biased region" description="Basic and acidic residues" evidence="1">
    <location>
        <begin position="298"/>
        <end position="308"/>
    </location>
</feature>
<feature type="compositionally biased region" description="Acidic residues" evidence="1">
    <location>
        <begin position="386"/>
        <end position="405"/>
    </location>
</feature>
<reference evidence="2 3" key="1">
    <citation type="submission" date="2015-06" db="EMBL/GenBank/DDBJ databases">
        <title>Survival trade-offs in plant roots during colonization by closely related pathogenic and mutualistic fungi.</title>
        <authorList>
            <person name="Hacquard S."/>
            <person name="Kracher B."/>
            <person name="Hiruma K."/>
            <person name="Weinman A."/>
            <person name="Muench P."/>
            <person name="Garrido Oter R."/>
            <person name="Ver Loren van Themaat E."/>
            <person name="Dallerey J.-F."/>
            <person name="Damm U."/>
            <person name="Henrissat B."/>
            <person name="Lespinet O."/>
            <person name="Thon M."/>
            <person name="Kemen E."/>
            <person name="McHardy A.C."/>
            <person name="Schulze-Lefert P."/>
            <person name="O'Connell R.J."/>
        </authorList>
    </citation>
    <scope>NUCLEOTIDE SEQUENCE [LARGE SCALE GENOMIC DNA]</scope>
    <source>
        <strain evidence="2 3">0861</strain>
    </source>
</reference>
<dbReference type="AlphaFoldDB" id="A0A166QJ99"/>
<feature type="region of interest" description="Disordered" evidence="1">
    <location>
        <begin position="1"/>
        <end position="61"/>
    </location>
</feature>
<protein>
    <submittedName>
        <fullName evidence="2">Uncharacterized protein</fullName>
    </submittedName>
</protein>
<feature type="compositionally biased region" description="Basic and acidic residues" evidence="1">
    <location>
        <begin position="7"/>
        <end position="16"/>
    </location>
</feature>
<sequence length="421" mass="46299">MASQDTNKNRDRESVRRTLWPAVDPMTHISEKNNRQKNLADDIQKQQTKASSPAEDERHESFFASTEKTIRDMKPAGGFQNQNAICSGLTDEERRQAFLADLYEGPYVNIGRPILVPVSRLGRTNFPGDNARIVGGSSDDEPLPNGFRNKSSGILGGPATPDSTHASSTLTHPHPLSVGEALRSNKIVCLDKKMNSGIDFDPKKPSTSGVNPVIIDPSPKNLLALGMKNKTIDSAHTDSAMEIDKNEAKLALSIPDTPPRSFQWEDDPHGATPDRPRTAKTAPAAMSAHDGMEADESPCLRRQMERLRITSAGAFNSRQTTSPGSMDRPTNHPQGPRPYFFGSPVPRTPTKGKRARCEFEKTTTLSGRDVAREREILARFAAATKDEDEDEEEGTEGEVDDDDEDTPKASVLNRRMDVDEE</sequence>
<evidence type="ECO:0000313" key="3">
    <source>
        <dbReference type="Proteomes" id="UP000076552"/>
    </source>
</evidence>
<proteinExistence type="predicted"/>
<dbReference type="Proteomes" id="UP000076552">
    <property type="component" value="Unassembled WGS sequence"/>
</dbReference>
<keyword evidence="3" id="KW-1185">Reference proteome</keyword>
<comment type="caution">
    <text evidence="2">The sequence shown here is derived from an EMBL/GenBank/DDBJ whole genome shotgun (WGS) entry which is preliminary data.</text>
</comment>
<feature type="region of interest" description="Disordered" evidence="1">
    <location>
        <begin position="259"/>
        <end position="421"/>
    </location>
</feature>
<name>A0A166QJ99_9PEZI</name>
<feature type="compositionally biased region" description="Polar residues" evidence="1">
    <location>
        <begin position="313"/>
        <end position="324"/>
    </location>
</feature>
<organism evidence="2 3">
    <name type="scientific">Colletotrichum tofieldiae</name>
    <dbReference type="NCBI Taxonomy" id="708197"/>
    <lineage>
        <taxon>Eukaryota</taxon>
        <taxon>Fungi</taxon>
        <taxon>Dikarya</taxon>
        <taxon>Ascomycota</taxon>
        <taxon>Pezizomycotina</taxon>
        <taxon>Sordariomycetes</taxon>
        <taxon>Hypocreomycetidae</taxon>
        <taxon>Glomerellales</taxon>
        <taxon>Glomerellaceae</taxon>
        <taxon>Colletotrichum</taxon>
        <taxon>Colletotrichum spaethianum species complex</taxon>
    </lineage>
</organism>
<feature type="compositionally biased region" description="Basic and acidic residues" evidence="1">
    <location>
        <begin position="266"/>
        <end position="277"/>
    </location>
</feature>
<gene>
    <name evidence="2" type="ORF">CT0861_06829</name>
</gene>
<feature type="compositionally biased region" description="Polar residues" evidence="1">
    <location>
        <begin position="161"/>
        <end position="171"/>
    </location>
</feature>
<dbReference type="EMBL" id="LFIV01000132">
    <property type="protein sequence ID" value="KZL68005.1"/>
    <property type="molecule type" value="Genomic_DNA"/>
</dbReference>
<accession>A0A166QJ99</accession>
<evidence type="ECO:0000256" key="1">
    <source>
        <dbReference type="SAM" id="MobiDB-lite"/>
    </source>
</evidence>